<dbReference type="SUPFAM" id="SSF56935">
    <property type="entry name" value="Porins"/>
    <property type="match status" value="1"/>
</dbReference>
<keyword evidence="3 8" id="KW-1134">Transmembrane beta strand</keyword>
<evidence type="ECO:0000256" key="2">
    <source>
        <dbReference type="ARBA" id="ARBA00022448"/>
    </source>
</evidence>
<dbReference type="PROSITE" id="PS52016">
    <property type="entry name" value="TONB_DEPENDENT_REC_3"/>
    <property type="match status" value="1"/>
</dbReference>
<evidence type="ECO:0000313" key="14">
    <source>
        <dbReference type="Proteomes" id="UP001179181"/>
    </source>
</evidence>
<accession>A0ABX0UGT1</accession>
<protein>
    <submittedName>
        <fullName evidence="13">TonB-linked SusC/RagA family outer membrane protein</fullName>
    </submittedName>
</protein>
<evidence type="ECO:0000256" key="4">
    <source>
        <dbReference type="ARBA" id="ARBA00022692"/>
    </source>
</evidence>
<feature type="domain" description="TonB-dependent receptor-like beta-barrel" evidence="11">
    <location>
        <begin position="430"/>
        <end position="860"/>
    </location>
</feature>
<dbReference type="InterPro" id="IPR000531">
    <property type="entry name" value="Beta-barrel_TonB"/>
</dbReference>
<dbReference type="InterPro" id="IPR023997">
    <property type="entry name" value="TonB-dep_OMP_SusC/RagA_CS"/>
</dbReference>
<comment type="caution">
    <text evidence="13">The sequence shown here is derived from an EMBL/GenBank/DDBJ whole genome shotgun (WGS) entry which is preliminary data.</text>
</comment>
<evidence type="ECO:0000313" key="13">
    <source>
        <dbReference type="EMBL" id="NIJ51937.1"/>
    </source>
</evidence>
<dbReference type="NCBIfam" id="TIGR04056">
    <property type="entry name" value="OMP_RagA_SusC"/>
    <property type="match status" value="1"/>
</dbReference>
<gene>
    <name evidence="13" type="ORF">FHS68_001093</name>
</gene>
<keyword evidence="4 8" id="KW-0812">Transmembrane</keyword>
<dbReference type="Pfam" id="PF13715">
    <property type="entry name" value="CarbopepD_reg_2"/>
    <property type="match status" value="1"/>
</dbReference>
<proteinExistence type="inferred from homology"/>
<evidence type="ECO:0000256" key="6">
    <source>
        <dbReference type="ARBA" id="ARBA00023136"/>
    </source>
</evidence>
<comment type="subcellular location">
    <subcellularLocation>
        <location evidence="1 8">Cell outer membrane</location>
        <topology evidence="1 8">Multi-pass membrane protein</topology>
    </subcellularLocation>
</comment>
<reference evidence="13 14" key="1">
    <citation type="submission" date="2020-03" db="EMBL/GenBank/DDBJ databases">
        <title>Genomic Encyclopedia of Type Strains, Phase IV (KMG-IV): sequencing the most valuable type-strain genomes for metagenomic binning, comparative biology and taxonomic classification.</title>
        <authorList>
            <person name="Goeker M."/>
        </authorList>
    </citation>
    <scope>NUCLEOTIDE SEQUENCE [LARGE SCALE GENOMIC DNA]</scope>
    <source>
        <strain evidence="13 14">DSM 102865</strain>
    </source>
</reference>
<dbReference type="InterPro" id="IPR036942">
    <property type="entry name" value="Beta-barrel_TonB_sf"/>
</dbReference>
<keyword evidence="10" id="KW-0732">Signal</keyword>
<dbReference type="InterPro" id="IPR008969">
    <property type="entry name" value="CarboxyPept-like_regulatory"/>
</dbReference>
<name>A0ABX0UGT1_9BACT</name>
<dbReference type="InterPro" id="IPR023996">
    <property type="entry name" value="TonB-dep_OMP_SusC/RagA"/>
</dbReference>
<feature type="chain" id="PRO_5047229445" evidence="10">
    <location>
        <begin position="25"/>
        <end position="1030"/>
    </location>
</feature>
<sequence length="1030" mass="111704">MRKTLRLMLLTLVQVVFFMYTSQAQDRQVTGKVNDETGSGIPGANILIKGTTRGTNTDAEGNFSISIGGSGVIIVSSVGYATKEIEVTPAVSNITVGLEPDVRNLGEVVVTALGISKEQKTLSYATQVINTESFSKARELNVANSLSGRVAGLDIVRSSSGVGGSSRVVLRGDRSITGNNQALIVVDGVPIDNSNFSPGNANGGRDASDGLSSINPDDIESINVLRGASATALYGSRAANGALLITTKKGAVRKGVGVNINSTFQMEQAMELQNFQNIYGQGVEGKFFPNSEFSWGPKMDGQQVAAWGPDPANKGKTYAYSPNPNSYKDFYSTGTSIANSVSLTAGNEKVQTYFSYTNTAAKGVVSNNKLSRHNFNLRLSSQITSKLSFDGKVTYLSEKIENRQQTGEAFANLQRHILRLPRSISLEQAQSYEYVDPATGKTLQNYWNPGSNGGQNPYWIKNKVLALDNRDRIYGFTSLNYKVAPWLTVMGRAGYDKYIDKFEGKWHTNTYTIADFGDYQTNWRDNAELNLDLFALVSKQFGADFKLDGTIGGNILQRDYLNHQTLNNGLNRDNLFVTTNARNSVTNRTVTQTRKQGVFASADLIWKDALTLSASARNDWSSTLPTTNQSYFFPSVGAAAVLSSLFDLPQAISFAKLRASYALTGNDASPYLLTQTYSYVAGGNTGYIVRDAIKPFPDLKPELTTAKEIGLEAKFLQNRIGFDLTMYISNSKNQLFQVPLTNASGWSSEYINAGNVENKGVELTLTLVPLKTSDFSWNIDLNYARNANKLIKLSDRLSILPLTSDFMNFVRAEEGKALGQIYSRGFQRDDQGRIKVGTNGVPLVTPGTTVPLGTSRPTWTGGISNRFSYKGVNLSFLISGRIGGVVTSFTNAVIYADGVTEETLAGREGMVVDGVQADGSKNTVSTTAEVYWKFVGGRNTPIGEAFTYSASNIRLREATLGYSLPQKIVGKSPFQGASLSIVGRNLFFLMNKAKGFDPELVAGSGNTTVGLESFSMPSTRSLGLNLNLTF</sequence>
<keyword evidence="5 9" id="KW-0798">TonB box</keyword>
<evidence type="ECO:0000256" key="3">
    <source>
        <dbReference type="ARBA" id="ARBA00022452"/>
    </source>
</evidence>
<dbReference type="InterPro" id="IPR039426">
    <property type="entry name" value="TonB-dep_rcpt-like"/>
</dbReference>
<keyword evidence="7 8" id="KW-0998">Cell outer membrane</keyword>
<dbReference type="Pfam" id="PF00593">
    <property type="entry name" value="TonB_dep_Rec_b-barrel"/>
    <property type="match status" value="1"/>
</dbReference>
<feature type="domain" description="TonB-dependent receptor plug" evidence="12">
    <location>
        <begin position="120"/>
        <end position="242"/>
    </location>
</feature>
<evidence type="ECO:0000256" key="8">
    <source>
        <dbReference type="PROSITE-ProRule" id="PRU01360"/>
    </source>
</evidence>
<feature type="signal peptide" evidence="10">
    <location>
        <begin position="1"/>
        <end position="24"/>
    </location>
</feature>
<comment type="similarity">
    <text evidence="8 9">Belongs to the TonB-dependent receptor family.</text>
</comment>
<keyword evidence="6 8" id="KW-0472">Membrane</keyword>
<dbReference type="EMBL" id="JAASQJ010000001">
    <property type="protein sequence ID" value="NIJ51937.1"/>
    <property type="molecule type" value="Genomic_DNA"/>
</dbReference>
<dbReference type="Pfam" id="PF07715">
    <property type="entry name" value="Plug"/>
    <property type="match status" value="1"/>
</dbReference>
<dbReference type="Gene3D" id="2.40.170.20">
    <property type="entry name" value="TonB-dependent receptor, beta-barrel domain"/>
    <property type="match status" value="1"/>
</dbReference>
<dbReference type="Gene3D" id="2.170.130.10">
    <property type="entry name" value="TonB-dependent receptor, plug domain"/>
    <property type="match status" value="1"/>
</dbReference>
<dbReference type="InterPro" id="IPR012910">
    <property type="entry name" value="Plug_dom"/>
</dbReference>
<dbReference type="RefSeq" id="WP_167267896.1">
    <property type="nucleotide sequence ID" value="NZ_JAASQJ010000001.1"/>
</dbReference>
<dbReference type="SUPFAM" id="SSF49464">
    <property type="entry name" value="Carboxypeptidase regulatory domain-like"/>
    <property type="match status" value="1"/>
</dbReference>
<evidence type="ECO:0000256" key="5">
    <source>
        <dbReference type="ARBA" id="ARBA00023077"/>
    </source>
</evidence>
<evidence type="ECO:0000256" key="10">
    <source>
        <dbReference type="SAM" id="SignalP"/>
    </source>
</evidence>
<evidence type="ECO:0000256" key="1">
    <source>
        <dbReference type="ARBA" id="ARBA00004571"/>
    </source>
</evidence>
<evidence type="ECO:0000259" key="12">
    <source>
        <dbReference type="Pfam" id="PF07715"/>
    </source>
</evidence>
<dbReference type="NCBIfam" id="TIGR04057">
    <property type="entry name" value="SusC_RagA_signa"/>
    <property type="match status" value="1"/>
</dbReference>
<evidence type="ECO:0000256" key="9">
    <source>
        <dbReference type="RuleBase" id="RU003357"/>
    </source>
</evidence>
<dbReference type="Gene3D" id="2.60.40.1120">
    <property type="entry name" value="Carboxypeptidase-like, regulatory domain"/>
    <property type="match status" value="1"/>
</dbReference>
<keyword evidence="14" id="KW-1185">Reference proteome</keyword>
<dbReference type="InterPro" id="IPR037066">
    <property type="entry name" value="Plug_dom_sf"/>
</dbReference>
<evidence type="ECO:0000256" key="7">
    <source>
        <dbReference type="ARBA" id="ARBA00023237"/>
    </source>
</evidence>
<dbReference type="Proteomes" id="UP001179181">
    <property type="component" value="Unassembled WGS sequence"/>
</dbReference>
<evidence type="ECO:0000259" key="11">
    <source>
        <dbReference type="Pfam" id="PF00593"/>
    </source>
</evidence>
<keyword evidence="2 8" id="KW-0813">Transport</keyword>
<organism evidence="13 14">
    <name type="scientific">Dyadobacter arcticus</name>
    <dbReference type="NCBI Taxonomy" id="1078754"/>
    <lineage>
        <taxon>Bacteria</taxon>
        <taxon>Pseudomonadati</taxon>
        <taxon>Bacteroidota</taxon>
        <taxon>Cytophagia</taxon>
        <taxon>Cytophagales</taxon>
        <taxon>Spirosomataceae</taxon>
        <taxon>Dyadobacter</taxon>
    </lineage>
</organism>